<sequence length="91" mass="10066">MPDHCGHAISADPQTRWHPANSLTGQPGLQQMQVFPPAIAWHGLVAKWPADRKDPTRDERYLELSAEPGDASLSRQISYCDGTRSKARSLS</sequence>
<proteinExistence type="predicted"/>
<accession>B2FRI8</accession>
<dbReference type="HOGENOM" id="CLU_2425714_0_0_6"/>
<evidence type="ECO:0000313" key="3">
    <source>
        <dbReference type="Proteomes" id="UP000008840"/>
    </source>
</evidence>
<keyword evidence="3" id="KW-1185">Reference proteome</keyword>
<feature type="compositionally biased region" description="Polar residues" evidence="1">
    <location>
        <begin position="21"/>
        <end position="30"/>
    </location>
</feature>
<evidence type="ECO:0000313" key="2">
    <source>
        <dbReference type="EMBL" id="CAQ45890.1"/>
    </source>
</evidence>
<dbReference type="EnsemblBacteria" id="CAQ45890">
    <property type="protein sequence ID" value="CAQ45890"/>
    <property type="gene ID" value="Smlt2403"/>
</dbReference>
<dbReference type="Proteomes" id="UP000008840">
    <property type="component" value="Chromosome"/>
</dbReference>
<name>B2FRI8_STRMK</name>
<feature type="region of interest" description="Disordered" evidence="1">
    <location>
        <begin position="1"/>
        <end position="30"/>
    </location>
</feature>
<reference evidence="2 3" key="1">
    <citation type="journal article" date="2008" name="Genome Biol.">
        <title>The complete genome, comparative and functional analysis of Stenotrophomonas maltophilia reveals an organism heavily shielded by drug resistance determinants.</title>
        <authorList>
            <person name="Crossman L.C."/>
            <person name="Gould V.C."/>
            <person name="Dow J.M."/>
            <person name="Vernikos G.S."/>
            <person name="Okazaki A."/>
            <person name="Sebaihia M."/>
            <person name="Saunders D."/>
            <person name="Arrowsmith C."/>
            <person name="Carver T."/>
            <person name="Peters N."/>
            <person name="Adlem E."/>
            <person name="Kerhornou A."/>
            <person name="Lord A."/>
            <person name="Murphy L."/>
            <person name="Seeger K."/>
            <person name="Squares R."/>
            <person name="Rutter S."/>
            <person name="Quail M.A."/>
            <person name="Rajandream M.A."/>
            <person name="Harris D."/>
            <person name="Churcher C."/>
            <person name="Bentley S.D."/>
            <person name="Parkhill J."/>
            <person name="Thomson N.R."/>
            <person name="Avison M.B."/>
        </authorList>
    </citation>
    <scope>NUCLEOTIDE SEQUENCE [LARGE SCALE GENOMIC DNA]</scope>
    <source>
        <strain evidence="2 3">K279a</strain>
    </source>
</reference>
<evidence type="ECO:0000256" key="1">
    <source>
        <dbReference type="SAM" id="MobiDB-lite"/>
    </source>
</evidence>
<dbReference type="KEGG" id="sml:Smlt2403"/>
<gene>
    <name evidence="2" type="ordered locus">Smlt2403</name>
</gene>
<protein>
    <submittedName>
        <fullName evidence="2">Uncharacterized protein</fullName>
    </submittedName>
</protein>
<organism evidence="2 3">
    <name type="scientific">Stenotrophomonas maltophilia (strain K279a)</name>
    <dbReference type="NCBI Taxonomy" id="522373"/>
    <lineage>
        <taxon>Bacteria</taxon>
        <taxon>Pseudomonadati</taxon>
        <taxon>Pseudomonadota</taxon>
        <taxon>Gammaproteobacteria</taxon>
        <taxon>Lysobacterales</taxon>
        <taxon>Lysobacteraceae</taxon>
        <taxon>Stenotrophomonas</taxon>
        <taxon>Stenotrophomonas maltophilia group</taxon>
    </lineage>
</organism>
<dbReference type="EMBL" id="AM743169">
    <property type="protein sequence ID" value="CAQ45890.1"/>
    <property type="molecule type" value="Genomic_DNA"/>
</dbReference>
<dbReference type="AlphaFoldDB" id="B2FRI8"/>